<name>A0A0S4J701_BODSA</name>
<proteinExistence type="predicted"/>
<dbReference type="AlphaFoldDB" id="A0A0S4J701"/>
<keyword evidence="3" id="KW-1185">Reference proteome</keyword>
<gene>
    <name evidence="2" type="ORF">BSAL_09235</name>
</gene>
<organism evidence="2 3">
    <name type="scientific">Bodo saltans</name>
    <name type="common">Flagellated protozoan</name>
    <dbReference type="NCBI Taxonomy" id="75058"/>
    <lineage>
        <taxon>Eukaryota</taxon>
        <taxon>Discoba</taxon>
        <taxon>Euglenozoa</taxon>
        <taxon>Kinetoplastea</taxon>
        <taxon>Metakinetoplastina</taxon>
        <taxon>Eubodonida</taxon>
        <taxon>Bodonidae</taxon>
        <taxon>Bodo</taxon>
    </lineage>
</organism>
<protein>
    <submittedName>
        <fullName evidence="2">Uncharacterized protein</fullName>
    </submittedName>
</protein>
<feature type="region of interest" description="Disordered" evidence="1">
    <location>
        <begin position="1"/>
        <end position="20"/>
    </location>
</feature>
<reference evidence="3" key="1">
    <citation type="submission" date="2015-09" db="EMBL/GenBank/DDBJ databases">
        <authorList>
            <consortium name="Pathogen Informatics"/>
        </authorList>
    </citation>
    <scope>NUCLEOTIDE SEQUENCE [LARGE SCALE GENOMIC DNA]</scope>
    <source>
        <strain evidence="3">Lake Konstanz</strain>
    </source>
</reference>
<evidence type="ECO:0000313" key="3">
    <source>
        <dbReference type="Proteomes" id="UP000051952"/>
    </source>
</evidence>
<evidence type="ECO:0000256" key="1">
    <source>
        <dbReference type="SAM" id="MobiDB-lite"/>
    </source>
</evidence>
<accession>A0A0S4J701</accession>
<dbReference type="VEuPathDB" id="TriTrypDB:BSAL_09235"/>
<evidence type="ECO:0000313" key="2">
    <source>
        <dbReference type="EMBL" id="CUG87221.1"/>
    </source>
</evidence>
<dbReference type="Proteomes" id="UP000051952">
    <property type="component" value="Unassembled WGS sequence"/>
</dbReference>
<sequence>MATTVRSLSGSMPSATADVTSTGRRFLGRAAATAKRMRMKHPDLMPVWHPLNPSYLRRFGGRTYPWRLRSQRLLVDGIPFVNASDVDFGRPGPNNNDSPHGCRDKNCGNDTIQNPWARGGSVSSHAFYDTGLNGERGQRASPLDLFGHPIPFSALWDPFSHRRPHQSMLPPCVALGDAETLQLTLGGQLGTKSSDIPPTAFVPLDCFKNGAALQDTAHVTPPPQILRVGGGIVRRVSLPLAIHLHQESPSCNLWFEIPASVVEGGPSAEEFLSAFPLSLNFENIRTLNISEFNVGLPPTDIISYVIPLSSIAEEDQAKASFFHEYMGVSITGKQLSRDSILSAATLAYQETYDSAMWVSTTVLERHKLSATSEEPLGFLSSIGPGEGVAMLNQDLVQAVSHTQWETIRHTIEASTRHWIAQNESN</sequence>
<dbReference type="EMBL" id="CYKH01001475">
    <property type="protein sequence ID" value="CUG87221.1"/>
    <property type="molecule type" value="Genomic_DNA"/>
</dbReference>